<dbReference type="Pfam" id="PF00697">
    <property type="entry name" value="PRAI"/>
    <property type="match status" value="1"/>
</dbReference>
<accession>A0A7W6GF78</accession>
<dbReference type="GO" id="GO:0004640">
    <property type="term" value="F:phosphoribosylanthranilate isomerase activity"/>
    <property type="evidence" value="ECO:0007669"/>
    <property type="project" value="UniProtKB-UniRule"/>
</dbReference>
<evidence type="ECO:0000256" key="8">
    <source>
        <dbReference type="ARBA" id="ARBA00023235"/>
    </source>
</evidence>
<dbReference type="PANTHER" id="PTHR42894:SF1">
    <property type="entry name" value="N-(5'-PHOSPHORIBOSYL)ANTHRANILATE ISOMERASE"/>
    <property type="match status" value="1"/>
</dbReference>
<evidence type="ECO:0000256" key="4">
    <source>
        <dbReference type="ARBA" id="ARBA00022272"/>
    </source>
</evidence>
<dbReference type="GO" id="GO:0000162">
    <property type="term" value="P:L-tryptophan biosynthetic process"/>
    <property type="evidence" value="ECO:0007669"/>
    <property type="project" value="UniProtKB-UniRule"/>
</dbReference>
<feature type="domain" description="N-(5'phosphoribosyl) anthranilate isomerase (PRAI)" evidence="10">
    <location>
        <begin position="17"/>
        <end position="220"/>
    </location>
</feature>
<evidence type="ECO:0000256" key="2">
    <source>
        <dbReference type="ARBA" id="ARBA00004664"/>
    </source>
</evidence>
<comment type="caution">
    <text evidence="11">The sequence shown here is derived from an EMBL/GenBank/DDBJ whole genome shotgun (WGS) entry which is preliminary data.</text>
</comment>
<evidence type="ECO:0000256" key="7">
    <source>
        <dbReference type="ARBA" id="ARBA00023141"/>
    </source>
</evidence>
<reference evidence="11 12" key="1">
    <citation type="submission" date="2020-08" db="EMBL/GenBank/DDBJ databases">
        <title>Genomic Encyclopedia of Type Strains, Phase IV (KMG-IV): sequencing the most valuable type-strain genomes for metagenomic binning, comparative biology and taxonomic classification.</title>
        <authorList>
            <person name="Goeker M."/>
        </authorList>
    </citation>
    <scope>NUCLEOTIDE SEQUENCE [LARGE SCALE GENOMIC DNA]</scope>
    <source>
        <strain evidence="11 12">DSM 25481</strain>
    </source>
</reference>
<dbReference type="PANTHER" id="PTHR42894">
    <property type="entry name" value="N-(5'-PHOSPHORIBOSYL)ANTHRANILATE ISOMERASE"/>
    <property type="match status" value="1"/>
</dbReference>
<dbReference type="NCBIfam" id="NF002295">
    <property type="entry name" value="PRK01222.1-1"/>
    <property type="match status" value="1"/>
</dbReference>
<evidence type="ECO:0000313" key="11">
    <source>
        <dbReference type="EMBL" id="MBB3971404.1"/>
    </source>
</evidence>
<comment type="similarity">
    <text evidence="9">Belongs to the TrpF family.</text>
</comment>
<dbReference type="UniPathway" id="UPA00035">
    <property type="reaction ID" value="UER00042"/>
</dbReference>
<keyword evidence="5 9" id="KW-0028">Amino-acid biosynthesis</keyword>
<dbReference type="Gene3D" id="3.20.20.70">
    <property type="entry name" value="Aldolase class I"/>
    <property type="match status" value="1"/>
</dbReference>
<keyword evidence="6 9" id="KW-0822">Tryptophan biosynthesis</keyword>
<keyword evidence="12" id="KW-1185">Reference proteome</keyword>
<evidence type="ECO:0000256" key="1">
    <source>
        <dbReference type="ARBA" id="ARBA00001164"/>
    </source>
</evidence>
<comment type="pathway">
    <text evidence="2 9">Amino-acid biosynthesis; L-tryptophan biosynthesis; L-tryptophan from chorismate: step 3/5.</text>
</comment>
<dbReference type="InterPro" id="IPR044643">
    <property type="entry name" value="TrpF_fam"/>
</dbReference>
<evidence type="ECO:0000256" key="3">
    <source>
        <dbReference type="ARBA" id="ARBA00012572"/>
    </source>
</evidence>
<comment type="catalytic activity">
    <reaction evidence="1 9">
        <text>N-(5-phospho-beta-D-ribosyl)anthranilate = 1-(2-carboxyphenylamino)-1-deoxy-D-ribulose 5-phosphate</text>
        <dbReference type="Rhea" id="RHEA:21540"/>
        <dbReference type="ChEBI" id="CHEBI:18277"/>
        <dbReference type="ChEBI" id="CHEBI:58613"/>
        <dbReference type="EC" id="5.3.1.24"/>
    </reaction>
</comment>
<evidence type="ECO:0000256" key="9">
    <source>
        <dbReference type="HAMAP-Rule" id="MF_00135"/>
    </source>
</evidence>
<dbReference type="EMBL" id="JACIDR010000001">
    <property type="protein sequence ID" value="MBB3971404.1"/>
    <property type="molecule type" value="Genomic_DNA"/>
</dbReference>
<dbReference type="AlphaFoldDB" id="A0A7W6GF78"/>
<dbReference type="EC" id="5.3.1.24" evidence="3 9"/>
<evidence type="ECO:0000313" key="12">
    <source>
        <dbReference type="Proteomes" id="UP000528964"/>
    </source>
</evidence>
<evidence type="ECO:0000259" key="10">
    <source>
        <dbReference type="Pfam" id="PF00697"/>
    </source>
</evidence>
<gene>
    <name evidence="9" type="primary">trpF</name>
    <name evidence="11" type="ORF">GGR24_000037</name>
</gene>
<dbReference type="CDD" id="cd00405">
    <property type="entry name" value="PRAI"/>
    <property type="match status" value="1"/>
</dbReference>
<dbReference type="InterPro" id="IPR001240">
    <property type="entry name" value="PRAI_dom"/>
</dbReference>
<sequence length="232" mass="24427">MRSERVKEAGAAMSLEVKICGLSEPRTLDAALDAGADVVGLVSFPKSPRHVSVEQAATLAARARGRARVALLTVDATDNLIAELVAATMADILQLHGQESPERVRALRLIFGREVWKAVPIGEAADVALAQPYWDVADRVLFDARPPAGASLPGGNGVAFDWRLLADLDPKQSFVLSGGLTPDSVVEAVQTTRARAVDVSSGVERGPGVKDPDLIAAFVTRARSAAVSSSQR</sequence>
<proteinExistence type="inferred from homology"/>
<protein>
    <recommendedName>
        <fullName evidence="4 9">N-(5'-phosphoribosyl)anthranilate isomerase</fullName>
        <shortName evidence="9">PRAI</shortName>
        <ecNumber evidence="3 9">5.3.1.24</ecNumber>
    </recommendedName>
</protein>
<evidence type="ECO:0000256" key="5">
    <source>
        <dbReference type="ARBA" id="ARBA00022605"/>
    </source>
</evidence>
<evidence type="ECO:0000256" key="6">
    <source>
        <dbReference type="ARBA" id="ARBA00022822"/>
    </source>
</evidence>
<keyword evidence="8 9" id="KW-0413">Isomerase</keyword>
<organism evidence="11 12">
    <name type="scientific">Hansschlegelia beijingensis</name>
    <dbReference type="NCBI Taxonomy" id="1133344"/>
    <lineage>
        <taxon>Bacteria</taxon>
        <taxon>Pseudomonadati</taxon>
        <taxon>Pseudomonadota</taxon>
        <taxon>Alphaproteobacteria</taxon>
        <taxon>Hyphomicrobiales</taxon>
        <taxon>Methylopilaceae</taxon>
        <taxon>Hansschlegelia</taxon>
    </lineage>
</organism>
<keyword evidence="7 9" id="KW-0057">Aromatic amino acid biosynthesis</keyword>
<name>A0A7W6GF78_9HYPH</name>
<dbReference type="InterPro" id="IPR011060">
    <property type="entry name" value="RibuloseP-bd_barrel"/>
</dbReference>
<dbReference type="Proteomes" id="UP000528964">
    <property type="component" value="Unassembled WGS sequence"/>
</dbReference>
<dbReference type="SUPFAM" id="SSF51366">
    <property type="entry name" value="Ribulose-phoshate binding barrel"/>
    <property type="match status" value="1"/>
</dbReference>
<dbReference type="HAMAP" id="MF_00135">
    <property type="entry name" value="PRAI"/>
    <property type="match status" value="1"/>
</dbReference>
<dbReference type="InterPro" id="IPR013785">
    <property type="entry name" value="Aldolase_TIM"/>
</dbReference>